<sequence>MAAVHVLNTPELLSLILQHFEEHKQDDFLEDRPTKLRNRSSRSDLAKLALVNSSWFETATRVLWSYEEWGPTLRDLAKIRSSRQQIYASKIASIKIKGKTGRTLDTTALSFPRARRLRFLEIGRQDGLPVTFVKQYLRPSINSIYFEVWDNSFNKELLTGMGTQCPRLRSLRLVVRENSNTDITPEDFNEFVRKQSLECVFIGIEPSLVTKDLLSTLGGMGTLKNLSIITPVSLQQIPDCFLDEDVGFFKNLYQVDLRLEREAVSAATMAIRHASRAKLEIISPGPQDLTPMFSNFKHMNSLVDLAIYLKGSDLSLDTKDFGCIRTLKSLEYLVVRREPPSTHTPIPGLHDSILKPIFGSPRLNSFTWQMGWLDVSIKNLCKLSYYNPNLRHILLNGACDLEALTDLPGCLFPNLQTLILQNPVLTGQRGRIVFKRIAAQILTHAPQLKTLSFNQDPQSKVVGSWRRLKQQGAARCQDLARFVRPMNLEDMLECTVPKWRRELNEAIASRPDPRDPRFTRAEAPEPQTSSS</sequence>
<dbReference type="SUPFAM" id="SSF52047">
    <property type="entry name" value="RNI-like"/>
    <property type="match status" value="1"/>
</dbReference>
<organism evidence="2 3">
    <name type="scientific">Aureobasidium namibiae CBS 147.97</name>
    <dbReference type="NCBI Taxonomy" id="1043004"/>
    <lineage>
        <taxon>Eukaryota</taxon>
        <taxon>Fungi</taxon>
        <taxon>Dikarya</taxon>
        <taxon>Ascomycota</taxon>
        <taxon>Pezizomycotina</taxon>
        <taxon>Dothideomycetes</taxon>
        <taxon>Dothideomycetidae</taxon>
        <taxon>Dothideales</taxon>
        <taxon>Saccotheciaceae</taxon>
        <taxon>Aureobasidium</taxon>
    </lineage>
</organism>
<reference evidence="2 3" key="1">
    <citation type="journal article" date="2014" name="BMC Genomics">
        <title>Genome sequencing of four Aureobasidium pullulans varieties: biotechnological potential, stress tolerance, and description of new species.</title>
        <authorList>
            <person name="Gostin Ar C."/>
            <person name="Ohm R.A."/>
            <person name="Kogej T."/>
            <person name="Sonjak S."/>
            <person name="Turk M."/>
            <person name="Zajc J."/>
            <person name="Zalar P."/>
            <person name="Grube M."/>
            <person name="Sun H."/>
            <person name="Han J."/>
            <person name="Sharma A."/>
            <person name="Chiniquy J."/>
            <person name="Ngan C.Y."/>
            <person name="Lipzen A."/>
            <person name="Barry K."/>
            <person name="Grigoriev I.V."/>
            <person name="Gunde-Cimerman N."/>
        </authorList>
    </citation>
    <scope>NUCLEOTIDE SEQUENCE [LARGE SCALE GENOMIC DNA]</scope>
    <source>
        <strain evidence="2 3">CBS 147.97</strain>
    </source>
</reference>
<protein>
    <recommendedName>
        <fullName evidence="4">F-box domain-containing protein</fullName>
    </recommendedName>
</protein>
<evidence type="ECO:0000313" key="2">
    <source>
        <dbReference type="EMBL" id="KEQ74323.1"/>
    </source>
</evidence>
<dbReference type="InterPro" id="IPR032675">
    <property type="entry name" value="LRR_dom_sf"/>
</dbReference>
<name>A0A074WME4_9PEZI</name>
<dbReference type="HOGENOM" id="CLU_042058_1_0_1"/>
<dbReference type="EMBL" id="KL584707">
    <property type="protein sequence ID" value="KEQ74323.1"/>
    <property type="molecule type" value="Genomic_DNA"/>
</dbReference>
<dbReference type="GeneID" id="25416674"/>
<gene>
    <name evidence="2" type="ORF">M436DRAFT_80757</name>
</gene>
<dbReference type="AlphaFoldDB" id="A0A074WME4"/>
<feature type="region of interest" description="Disordered" evidence="1">
    <location>
        <begin position="506"/>
        <end position="531"/>
    </location>
</feature>
<keyword evidence="3" id="KW-1185">Reference proteome</keyword>
<accession>A0A074WME4</accession>
<feature type="compositionally biased region" description="Basic and acidic residues" evidence="1">
    <location>
        <begin position="511"/>
        <end position="523"/>
    </location>
</feature>
<evidence type="ECO:0000256" key="1">
    <source>
        <dbReference type="SAM" id="MobiDB-lite"/>
    </source>
</evidence>
<proteinExistence type="predicted"/>
<dbReference type="Proteomes" id="UP000027730">
    <property type="component" value="Unassembled WGS sequence"/>
</dbReference>
<dbReference type="Gene3D" id="3.80.10.10">
    <property type="entry name" value="Ribonuclease Inhibitor"/>
    <property type="match status" value="1"/>
</dbReference>
<dbReference type="OrthoDB" id="2305901at2759"/>
<evidence type="ECO:0000313" key="3">
    <source>
        <dbReference type="Proteomes" id="UP000027730"/>
    </source>
</evidence>
<evidence type="ECO:0008006" key="4">
    <source>
        <dbReference type="Google" id="ProtNLM"/>
    </source>
</evidence>
<dbReference type="RefSeq" id="XP_013428780.1">
    <property type="nucleotide sequence ID" value="XM_013573326.1"/>
</dbReference>